<feature type="domain" description="Thioesterase" evidence="2">
    <location>
        <begin position="21"/>
        <end position="241"/>
    </location>
</feature>
<dbReference type="Proteomes" id="UP001235744">
    <property type="component" value="Chromosome"/>
</dbReference>
<proteinExistence type="inferred from homology"/>
<protein>
    <submittedName>
        <fullName evidence="3">Alpha/beta fold hydrolase</fullName>
    </submittedName>
</protein>
<accession>A0ABY9IZ15</accession>
<dbReference type="GO" id="GO:0016787">
    <property type="term" value="F:hydrolase activity"/>
    <property type="evidence" value="ECO:0007669"/>
    <property type="project" value="UniProtKB-KW"/>
</dbReference>
<dbReference type="PANTHER" id="PTHR11487">
    <property type="entry name" value="THIOESTERASE"/>
    <property type="match status" value="1"/>
</dbReference>
<dbReference type="PANTHER" id="PTHR11487:SF0">
    <property type="entry name" value="S-ACYL FATTY ACID SYNTHASE THIOESTERASE, MEDIUM CHAIN"/>
    <property type="match status" value="1"/>
</dbReference>
<dbReference type="InterPro" id="IPR012223">
    <property type="entry name" value="TEII"/>
</dbReference>
<keyword evidence="4" id="KW-1185">Reference proteome</keyword>
<reference evidence="3 4" key="1">
    <citation type="submission" date="2023-03" db="EMBL/GenBank/DDBJ databases">
        <title>Isolation and description of six Streptomyces strains from soil environments, able to metabolize different microbial glucans.</title>
        <authorList>
            <person name="Widen T."/>
            <person name="Larsbrink J."/>
        </authorList>
    </citation>
    <scope>NUCLEOTIDE SEQUENCE [LARGE SCALE GENOMIC DNA]</scope>
    <source>
        <strain evidence="3 4">Alt2</strain>
    </source>
</reference>
<evidence type="ECO:0000256" key="1">
    <source>
        <dbReference type="ARBA" id="ARBA00007169"/>
    </source>
</evidence>
<dbReference type="Pfam" id="PF00975">
    <property type="entry name" value="Thioesterase"/>
    <property type="match status" value="1"/>
</dbReference>
<dbReference type="InterPro" id="IPR001031">
    <property type="entry name" value="Thioesterase"/>
</dbReference>
<organism evidence="3 4">
    <name type="scientific">Streptomyces poriferorum</name>
    <dbReference type="NCBI Taxonomy" id="2798799"/>
    <lineage>
        <taxon>Bacteria</taxon>
        <taxon>Bacillati</taxon>
        <taxon>Actinomycetota</taxon>
        <taxon>Actinomycetes</taxon>
        <taxon>Kitasatosporales</taxon>
        <taxon>Streptomycetaceae</taxon>
        <taxon>Streptomyces</taxon>
    </lineage>
</organism>
<evidence type="ECO:0000259" key="2">
    <source>
        <dbReference type="Pfam" id="PF00975"/>
    </source>
</evidence>
<name>A0ABY9IZ15_9ACTN</name>
<dbReference type="RefSeq" id="WP_306069033.1">
    <property type="nucleotide sequence ID" value="NZ_CP120988.1"/>
</dbReference>
<gene>
    <name evidence="3" type="ORF">P8A19_37465</name>
</gene>
<evidence type="ECO:0000313" key="3">
    <source>
        <dbReference type="EMBL" id="WLQ60772.1"/>
    </source>
</evidence>
<dbReference type="EMBL" id="CP120988">
    <property type="protein sequence ID" value="WLQ60772.1"/>
    <property type="molecule type" value="Genomic_DNA"/>
</dbReference>
<dbReference type="Gene3D" id="3.40.50.1820">
    <property type="entry name" value="alpha/beta hydrolase"/>
    <property type="match status" value="1"/>
</dbReference>
<sequence>MAPERQDTWLRRYHDTHAPAELICFPHAGGSAGYWHALSAAALPALGVRAVQYPGRQDRYREPAVRDLHRLAGLIAEALGDGPPPAGPRIFLGHSMGASLAHEVALRLAGAPDRGPAALLVSGRRAPSRTVTGAERLDTDAALLAKVRSLGGTAPAVLDDPDLLGLVLPALRGDYAALSAYVPSVGATLACPVVALTGDSDPEAPVADVRAWRDHTTGPFELRVFPGGHFFLGDHLPAVVDLAVALSAAAPAARR</sequence>
<comment type="similarity">
    <text evidence="1">Belongs to the thioesterase family.</text>
</comment>
<keyword evidence="3" id="KW-0378">Hydrolase</keyword>
<dbReference type="InterPro" id="IPR029058">
    <property type="entry name" value="AB_hydrolase_fold"/>
</dbReference>
<dbReference type="SUPFAM" id="SSF53474">
    <property type="entry name" value="alpha/beta-Hydrolases"/>
    <property type="match status" value="1"/>
</dbReference>
<evidence type="ECO:0000313" key="4">
    <source>
        <dbReference type="Proteomes" id="UP001235744"/>
    </source>
</evidence>